<dbReference type="KEGG" id="eiv:EIN_111670"/>
<dbReference type="AlphaFoldDB" id="A0A0A1TXW0"/>
<accession>A0A0A1TXW0</accession>
<organism evidence="2 3">
    <name type="scientific">Entamoeba invadens IP1</name>
    <dbReference type="NCBI Taxonomy" id="370355"/>
    <lineage>
        <taxon>Eukaryota</taxon>
        <taxon>Amoebozoa</taxon>
        <taxon>Evosea</taxon>
        <taxon>Archamoebae</taxon>
        <taxon>Mastigamoebida</taxon>
        <taxon>Entamoebidae</taxon>
        <taxon>Entamoeba</taxon>
    </lineage>
</organism>
<keyword evidence="1" id="KW-0472">Membrane</keyword>
<keyword evidence="3" id="KW-1185">Reference proteome</keyword>
<dbReference type="VEuPathDB" id="AmoebaDB:EIN_111670"/>
<gene>
    <name evidence="2" type="ORF">EIN_111670</name>
</gene>
<evidence type="ECO:0000313" key="3">
    <source>
        <dbReference type="Proteomes" id="UP000014680"/>
    </source>
</evidence>
<dbReference type="RefSeq" id="XP_004185579.1">
    <property type="nucleotide sequence ID" value="XM_004185531.1"/>
</dbReference>
<dbReference type="Proteomes" id="UP000014680">
    <property type="component" value="Unassembled WGS sequence"/>
</dbReference>
<proteinExistence type="predicted"/>
<dbReference type="OMA" id="RHCFYLI"/>
<dbReference type="GeneID" id="14885255"/>
<dbReference type="OrthoDB" id="29676at2759"/>
<evidence type="ECO:0000313" key="2">
    <source>
        <dbReference type="EMBL" id="ELP86233.1"/>
    </source>
</evidence>
<feature type="transmembrane region" description="Helical" evidence="1">
    <location>
        <begin position="79"/>
        <end position="98"/>
    </location>
</feature>
<dbReference type="EMBL" id="KB207005">
    <property type="protein sequence ID" value="ELP86233.1"/>
    <property type="molecule type" value="Genomic_DNA"/>
</dbReference>
<keyword evidence="1" id="KW-1133">Transmembrane helix</keyword>
<evidence type="ECO:0000256" key="1">
    <source>
        <dbReference type="SAM" id="Phobius"/>
    </source>
</evidence>
<reference evidence="2 3" key="1">
    <citation type="submission" date="2012-10" db="EMBL/GenBank/DDBJ databases">
        <authorList>
            <person name="Zafar N."/>
            <person name="Inman J."/>
            <person name="Hall N."/>
            <person name="Lorenzi H."/>
            <person name="Caler E."/>
        </authorList>
    </citation>
    <scope>NUCLEOTIDE SEQUENCE [LARGE SCALE GENOMIC DNA]</scope>
    <source>
        <strain evidence="2 3">IP1</strain>
    </source>
</reference>
<sequence length="115" mass="12785">MSNPSNEEILLNENDDQIDSLQMKTQALRKASKILGNKVVDSSKEADATSIEMEGLVSMTNHSIDGVSRIVGAKVTYRHCFFLICGIVVLLLILYGVLFKMDWGTKPQITPQDQQ</sequence>
<evidence type="ECO:0008006" key="4">
    <source>
        <dbReference type="Google" id="ProtNLM"/>
    </source>
</evidence>
<name>A0A0A1TXW0_ENTIV</name>
<protein>
    <recommendedName>
        <fullName evidence="4">t-SNARE coiled-coil homology domain-containing protein</fullName>
    </recommendedName>
</protein>
<keyword evidence="1" id="KW-0812">Transmembrane</keyword>